<protein>
    <submittedName>
        <fullName evidence="1">Uncharacterized protein</fullName>
    </submittedName>
</protein>
<evidence type="ECO:0000313" key="2">
    <source>
        <dbReference type="Proteomes" id="UP000015102"/>
    </source>
</evidence>
<proteinExistence type="predicted"/>
<dbReference type="EnsemblMetazoa" id="MESCA008440-RA">
    <property type="protein sequence ID" value="MESCA008440-PA"/>
    <property type="gene ID" value="MESCA008440"/>
</dbReference>
<evidence type="ECO:0000313" key="1">
    <source>
        <dbReference type="EnsemblMetazoa" id="MESCA008440-PA"/>
    </source>
</evidence>
<accession>T1GX98</accession>
<dbReference type="EMBL" id="CAQQ02384670">
    <property type="status" value="NOT_ANNOTATED_CDS"/>
    <property type="molecule type" value="Genomic_DNA"/>
</dbReference>
<dbReference type="AlphaFoldDB" id="T1GX98"/>
<name>T1GX98_MEGSC</name>
<dbReference type="EMBL" id="CAQQ02384671">
    <property type="status" value="NOT_ANNOTATED_CDS"/>
    <property type="molecule type" value="Genomic_DNA"/>
</dbReference>
<keyword evidence="2" id="KW-1185">Reference proteome</keyword>
<dbReference type="STRING" id="36166.T1GX98"/>
<reference evidence="1" key="2">
    <citation type="submission" date="2015-06" db="UniProtKB">
        <authorList>
            <consortium name="EnsemblMetazoa"/>
        </authorList>
    </citation>
    <scope>IDENTIFICATION</scope>
</reference>
<organism evidence="1 2">
    <name type="scientific">Megaselia scalaris</name>
    <name type="common">Humpbacked fly</name>
    <name type="synonym">Phora scalaris</name>
    <dbReference type="NCBI Taxonomy" id="36166"/>
    <lineage>
        <taxon>Eukaryota</taxon>
        <taxon>Metazoa</taxon>
        <taxon>Ecdysozoa</taxon>
        <taxon>Arthropoda</taxon>
        <taxon>Hexapoda</taxon>
        <taxon>Insecta</taxon>
        <taxon>Pterygota</taxon>
        <taxon>Neoptera</taxon>
        <taxon>Endopterygota</taxon>
        <taxon>Diptera</taxon>
        <taxon>Brachycera</taxon>
        <taxon>Muscomorpha</taxon>
        <taxon>Platypezoidea</taxon>
        <taxon>Phoridae</taxon>
        <taxon>Megaseliini</taxon>
        <taxon>Megaselia</taxon>
    </lineage>
</organism>
<dbReference type="HOGENOM" id="CLU_2362093_0_0_1"/>
<dbReference type="Proteomes" id="UP000015102">
    <property type="component" value="Unassembled WGS sequence"/>
</dbReference>
<sequence length="96" mass="10781">MNFVVAMDNLQTISPRTLLVFMFWLDILNSDSKNYMALLLMGASYQENDKEKAAVYLRRAVKESPENPTVALQGLSSCAEVEELPNIFGKLLNLVP</sequence>
<reference evidence="2" key="1">
    <citation type="submission" date="2013-02" db="EMBL/GenBank/DDBJ databases">
        <authorList>
            <person name="Hughes D."/>
        </authorList>
    </citation>
    <scope>NUCLEOTIDE SEQUENCE</scope>
    <source>
        <strain>Durham</strain>
        <strain evidence="2">NC isolate 2 -- Noor lab</strain>
    </source>
</reference>